<protein>
    <submittedName>
        <fullName evidence="2">CSON010012 protein</fullName>
    </submittedName>
</protein>
<keyword evidence="1" id="KW-0812">Transmembrane</keyword>
<organism evidence="2">
    <name type="scientific">Culicoides sonorensis</name>
    <name type="common">Biting midge</name>
    <dbReference type="NCBI Taxonomy" id="179676"/>
    <lineage>
        <taxon>Eukaryota</taxon>
        <taxon>Metazoa</taxon>
        <taxon>Ecdysozoa</taxon>
        <taxon>Arthropoda</taxon>
        <taxon>Hexapoda</taxon>
        <taxon>Insecta</taxon>
        <taxon>Pterygota</taxon>
        <taxon>Neoptera</taxon>
        <taxon>Endopterygota</taxon>
        <taxon>Diptera</taxon>
        <taxon>Nematocera</taxon>
        <taxon>Chironomoidea</taxon>
        <taxon>Ceratopogonidae</taxon>
        <taxon>Ceratopogoninae</taxon>
        <taxon>Culicoides</taxon>
        <taxon>Monoculicoides</taxon>
    </lineage>
</organism>
<keyword evidence="1" id="KW-1133">Transmembrane helix</keyword>
<feature type="transmembrane region" description="Helical" evidence="1">
    <location>
        <begin position="33"/>
        <end position="55"/>
    </location>
</feature>
<evidence type="ECO:0000256" key="1">
    <source>
        <dbReference type="SAM" id="Phobius"/>
    </source>
</evidence>
<dbReference type="EMBL" id="UFQT01004020">
    <property type="protein sequence ID" value="SSX35433.1"/>
    <property type="molecule type" value="Genomic_DNA"/>
</dbReference>
<keyword evidence="1" id="KW-0472">Membrane</keyword>
<name>A0A336N308_CULSO</name>
<proteinExistence type="predicted"/>
<sequence length="63" mass="7734">MNYIYLKSNRSYLWPFWDVKFVNMCLKNHQSNLFLIEFHILSIMLEINTFFMLIVNDIEKKSV</sequence>
<gene>
    <name evidence="2" type="primary">CSON010012</name>
</gene>
<dbReference type="AlphaFoldDB" id="A0A336N308"/>
<reference evidence="2" key="1">
    <citation type="submission" date="2018-07" db="EMBL/GenBank/DDBJ databases">
        <authorList>
            <person name="Quirk P.G."/>
            <person name="Krulwich T.A."/>
        </authorList>
    </citation>
    <scope>NUCLEOTIDE SEQUENCE</scope>
</reference>
<evidence type="ECO:0000313" key="2">
    <source>
        <dbReference type="EMBL" id="SSX35433.1"/>
    </source>
</evidence>
<dbReference type="VEuPathDB" id="VectorBase:CSON010012"/>
<accession>A0A336N308</accession>